<sequence length="426" mass="46604">MSSPRIQIAIIGGGPVGFAAARLIQCQDAEKRFQVTVYDLESGTDARWQGSSIDLRPNTGLKVIAEAGLNEQFYAKARVEGEEMRFCNHKGEVLLEHTPFLKGSTQKARGNPEISRGDLRDVLMNSLEPDTIKWAHKLSHVSTSTTSPGKHIAHFTNGTQVEADLIVGADGAWSKTRNFLSDQKPVYTGLTFQSNKIKDPWSKVPETMKLVGQGLCFFLKDGRIYAHLQLADPTEVTLLVSAREPESFFQPGGFFSPEVAADPARGRGAIKEMLKDFSPLLTDVVEHLEGPFWSGGLYSMPDDFAFPTTIGVTLVGDSAHVTVPHAGEGLNTGLIDSAELARTLVAYDPSTSRNFHDYLSKAQPRFEAVMMERAHKLIQRSLGNTNNIFKNEDVNAGVEYVREALKKPFIPPELSTGPATAAVPAH</sequence>
<dbReference type="PANTHER" id="PTHR46972:SF1">
    <property type="entry name" value="FAD DEPENDENT OXIDOREDUCTASE DOMAIN-CONTAINING PROTEIN"/>
    <property type="match status" value="1"/>
</dbReference>
<dbReference type="GO" id="GO:0004497">
    <property type="term" value="F:monooxygenase activity"/>
    <property type="evidence" value="ECO:0007669"/>
    <property type="project" value="UniProtKB-KW"/>
</dbReference>
<evidence type="ECO:0000256" key="1">
    <source>
        <dbReference type="ARBA" id="ARBA00022630"/>
    </source>
</evidence>
<keyword evidence="4" id="KW-0503">Monooxygenase</keyword>
<organism evidence="6 7">
    <name type="scientific">Tilletia horrida</name>
    <dbReference type="NCBI Taxonomy" id="155126"/>
    <lineage>
        <taxon>Eukaryota</taxon>
        <taxon>Fungi</taxon>
        <taxon>Dikarya</taxon>
        <taxon>Basidiomycota</taxon>
        <taxon>Ustilaginomycotina</taxon>
        <taxon>Exobasidiomycetes</taxon>
        <taxon>Tilletiales</taxon>
        <taxon>Tilletiaceae</taxon>
        <taxon>Tilletia</taxon>
    </lineage>
</organism>
<reference evidence="6" key="1">
    <citation type="journal article" date="2023" name="PhytoFront">
        <title>Draft Genome Resources of Seven Strains of Tilletia horrida, Causal Agent of Kernel Smut of Rice.</title>
        <authorList>
            <person name="Khanal S."/>
            <person name="Antony Babu S."/>
            <person name="Zhou X.G."/>
        </authorList>
    </citation>
    <scope>NUCLEOTIDE SEQUENCE</scope>
    <source>
        <strain evidence="6">TX6</strain>
    </source>
</reference>
<evidence type="ECO:0000313" key="6">
    <source>
        <dbReference type="EMBL" id="KAK0543570.1"/>
    </source>
</evidence>
<proteinExistence type="predicted"/>
<evidence type="ECO:0000256" key="4">
    <source>
        <dbReference type="ARBA" id="ARBA00023033"/>
    </source>
</evidence>
<accession>A0AAN6JQQ2</accession>
<dbReference type="SUPFAM" id="SSF51905">
    <property type="entry name" value="FAD/NAD(P)-binding domain"/>
    <property type="match status" value="1"/>
</dbReference>
<dbReference type="PRINTS" id="PR00420">
    <property type="entry name" value="RNGMNOXGNASE"/>
</dbReference>
<evidence type="ECO:0000313" key="7">
    <source>
        <dbReference type="Proteomes" id="UP001176517"/>
    </source>
</evidence>
<dbReference type="Pfam" id="PF01494">
    <property type="entry name" value="FAD_binding_3"/>
    <property type="match status" value="2"/>
</dbReference>
<evidence type="ECO:0000256" key="2">
    <source>
        <dbReference type="ARBA" id="ARBA00022827"/>
    </source>
</evidence>
<evidence type="ECO:0000259" key="5">
    <source>
        <dbReference type="Pfam" id="PF01494"/>
    </source>
</evidence>
<dbReference type="PANTHER" id="PTHR46972">
    <property type="entry name" value="MONOOXYGENASE ASQM-RELATED"/>
    <property type="match status" value="1"/>
</dbReference>
<keyword evidence="2" id="KW-0274">FAD</keyword>
<gene>
    <name evidence="6" type="ORF">OC846_006373</name>
</gene>
<keyword evidence="1" id="KW-0285">Flavoprotein</keyword>
<protein>
    <recommendedName>
        <fullName evidence="5">FAD-binding domain-containing protein</fullName>
    </recommendedName>
</protein>
<dbReference type="InterPro" id="IPR036188">
    <property type="entry name" value="FAD/NAD-bd_sf"/>
</dbReference>
<dbReference type="InterPro" id="IPR002938">
    <property type="entry name" value="FAD-bd"/>
</dbReference>
<name>A0AAN6JQQ2_9BASI</name>
<dbReference type="EMBL" id="JAPDMZ010000348">
    <property type="protein sequence ID" value="KAK0543570.1"/>
    <property type="molecule type" value="Genomic_DNA"/>
</dbReference>
<comment type="caution">
    <text evidence="6">The sequence shown here is derived from an EMBL/GenBank/DDBJ whole genome shotgun (WGS) entry which is preliminary data.</text>
</comment>
<keyword evidence="3" id="KW-0560">Oxidoreductase</keyword>
<keyword evidence="7" id="KW-1185">Reference proteome</keyword>
<dbReference type="Proteomes" id="UP001176517">
    <property type="component" value="Unassembled WGS sequence"/>
</dbReference>
<dbReference type="GO" id="GO:0071949">
    <property type="term" value="F:FAD binding"/>
    <property type="evidence" value="ECO:0007669"/>
    <property type="project" value="InterPro"/>
</dbReference>
<dbReference type="Gene3D" id="3.50.50.60">
    <property type="entry name" value="FAD/NAD(P)-binding domain"/>
    <property type="match status" value="1"/>
</dbReference>
<dbReference type="AlphaFoldDB" id="A0AAN6JQQ2"/>
<feature type="domain" description="FAD-binding" evidence="5">
    <location>
        <begin position="6"/>
        <end position="181"/>
    </location>
</feature>
<feature type="domain" description="FAD-binding" evidence="5">
    <location>
        <begin position="312"/>
        <end position="370"/>
    </location>
</feature>
<evidence type="ECO:0000256" key="3">
    <source>
        <dbReference type="ARBA" id="ARBA00023002"/>
    </source>
</evidence>